<sequence>MPLERAVAAQHLSISSRMKLAALLPRMTPLTLWSQHCEKKTPFPSLPSAFDPFLLELQLQLERRYFKPRQFVILLNLMDSCRRSSSSKYSEFHR</sequence>
<evidence type="ECO:0000313" key="1">
    <source>
        <dbReference type="EMBL" id="PTQ47446.1"/>
    </source>
</evidence>
<organism evidence="1 2">
    <name type="scientific">Marchantia polymorpha</name>
    <name type="common">Common liverwort</name>
    <name type="synonym">Marchantia aquatica</name>
    <dbReference type="NCBI Taxonomy" id="3197"/>
    <lineage>
        <taxon>Eukaryota</taxon>
        <taxon>Viridiplantae</taxon>
        <taxon>Streptophyta</taxon>
        <taxon>Embryophyta</taxon>
        <taxon>Marchantiophyta</taxon>
        <taxon>Marchantiopsida</taxon>
        <taxon>Marchantiidae</taxon>
        <taxon>Marchantiales</taxon>
        <taxon>Marchantiaceae</taxon>
        <taxon>Marchantia</taxon>
    </lineage>
</organism>
<accession>A0A2R6XN40</accession>
<keyword evidence="2" id="KW-1185">Reference proteome</keyword>
<dbReference type="AlphaFoldDB" id="A0A2R6XN40"/>
<evidence type="ECO:0000313" key="2">
    <source>
        <dbReference type="Proteomes" id="UP000244005"/>
    </source>
</evidence>
<dbReference type="Gramene" id="Mp8g10250.1">
    <property type="protein sequence ID" value="Mp8g10250.1.cds1"/>
    <property type="gene ID" value="Mp8g10250"/>
</dbReference>
<dbReference type="EMBL" id="KZ772680">
    <property type="protein sequence ID" value="PTQ47446.1"/>
    <property type="molecule type" value="Genomic_DNA"/>
</dbReference>
<reference evidence="2" key="1">
    <citation type="journal article" date="2017" name="Cell">
        <title>Insights into land plant evolution garnered from the Marchantia polymorpha genome.</title>
        <authorList>
            <person name="Bowman J.L."/>
            <person name="Kohchi T."/>
            <person name="Yamato K.T."/>
            <person name="Jenkins J."/>
            <person name="Shu S."/>
            <person name="Ishizaki K."/>
            <person name="Yamaoka S."/>
            <person name="Nishihama R."/>
            <person name="Nakamura Y."/>
            <person name="Berger F."/>
            <person name="Adam C."/>
            <person name="Aki S.S."/>
            <person name="Althoff F."/>
            <person name="Araki T."/>
            <person name="Arteaga-Vazquez M.A."/>
            <person name="Balasubrmanian S."/>
            <person name="Barry K."/>
            <person name="Bauer D."/>
            <person name="Boehm C.R."/>
            <person name="Briginshaw L."/>
            <person name="Caballero-Perez J."/>
            <person name="Catarino B."/>
            <person name="Chen F."/>
            <person name="Chiyoda S."/>
            <person name="Chovatia M."/>
            <person name="Davies K.M."/>
            <person name="Delmans M."/>
            <person name="Demura T."/>
            <person name="Dierschke T."/>
            <person name="Dolan L."/>
            <person name="Dorantes-Acosta A.E."/>
            <person name="Eklund D.M."/>
            <person name="Florent S.N."/>
            <person name="Flores-Sandoval E."/>
            <person name="Fujiyama A."/>
            <person name="Fukuzawa H."/>
            <person name="Galik B."/>
            <person name="Grimanelli D."/>
            <person name="Grimwood J."/>
            <person name="Grossniklaus U."/>
            <person name="Hamada T."/>
            <person name="Haseloff J."/>
            <person name="Hetherington A.J."/>
            <person name="Higo A."/>
            <person name="Hirakawa Y."/>
            <person name="Hundley H.N."/>
            <person name="Ikeda Y."/>
            <person name="Inoue K."/>
            <person name="Inoue S.I."/>
            <person name="Ishida S."/>
            <person name="Jia Q."/>
            <person name="Kakita M."/>
            <person name="Kanazawa T."/>
            <person name="Kawai Y."/>
            <person name="Kawashima T."/>
            <person name="Kennedy M."/>
            <person name="Kinose K."/>
            <person name="Kinoshita T."/>
            <person name="Kohara Y."/>
            <person name="Koide E."/>
            <person name="Komatsu K."/>
            <person name="Kopischke S."/>
            <person name="Kubo M."/>
            <person name="Kyozuka J."/>
            <person name="Lagercrantz U."/>
            <person name="Lin S.S."/>
            <person name="Lindquist E."/>
            <person name="Lipzen A.M."/>
            <person name="Lu C.W."/>
            <person name="De Luna E."/>
            <person name="Martienssen R.A."/>
            <person name="Minamino N."/>
            <person name="Mizutani M."/>
            <person name="Mizutani M."/>
            <person name="Mochizuki N."/>
            <person name="Monte I."/>
            <person name="Mosher R."/>
            <person name="Nagasaki H."/>
            <person name="Nakagami H."/>
            <person name="Naramoto S."/>
            <person name="Nishitani K."/>
            <person name="Ohtani M."/>
            <person name="Okamoto T."/>
            <person name="Okumura M."/>
            <person name="Phillips J."/>
            <person name="Pollak B."/>
            <person name="Reinders A."/>
            <person name="Rovekamp M."/>
            <person name="Sano R."/>
            <person name="Sawa S."/>
            <person name="Schmid M.W."/>
            <person name="Shirakawa M."/>
            <person name="Solano R."/>
            <person name="Spunde A."/>
            <person name="Suetsugu N."/>
            <person name="Sugano S."/>
            <person name="Sugiyama A."/>
            <person name="Sun R."/>
            <person name="Suzuki Y."/>
            <person name="Takenaka M."/>
            <person name="Takezawa D."/>
            <person name="Tomogane H."/>
            <person name="Tsuzuki M."/>
            <person name="Ueda T."/>
            <person name="Umeda M."/>
            <person name="Ward J.M."/>
            <person name="Watanabe Y."/>
            <person name="Yazaki K."/>
            <person name="Yokoyama R."/>
            <person name="Yoshitake Y."/>
            <person name="Yotsui I."/>
            <person name="Zachgo S."/>
            <person name="Schmutz J."/>
        </authorList>
    </citation>
    <scope>NUCLEOTIDE SEQUENCE [LARGE SCALE GENOMIC DNA]</scope>
    <source>
        <strain evidence="2">Tak-1</strain>
    </source>
</reference>
<dbReference type="Proteomes" id="UP000244005">
    <property type="component" value="Unassembled WGS sequence"/>
</dbReference>
<name>A0A2R6XN40_MARPO</name>
<proteinExistence type="predicted"/>
<gene>
    <name evidence="1" type="ORF">MARPO_0008s0197</name>
</gene>
<protein>
    <submittedName>
        <fullName evidence="1">Uncharacterized protein</fullName>
    </submittedName>
</protein>